<organism evidence="2 3">
    <name type="scientific">Luteolibacter arcticus</name>
    <dbReference type="NCBI Taxonomy" id="1581411"/>
    <lineage>
        <taxon>Bacteria</taxon>
        <taxon>Pseudomonadati</taxon>
        <taxon>Verrucomicrobiota</taxon>
        <taxon>Verrucomicrobiia</taxon>
        <taxon>Verrucomicrobiales</taxon>
        <taxon>Verrucomicrobiaceae</taxon>
        <taxon>Luteolibacter</taxon>
    </lineage>
</organism>
<dbReference type="EMBL" id="JAPDDT010000005">
    <property type="protein sequence ID" value="MCW1923610.1"/>
    <property type="molecule type" value="Genomic_DNA"/>
</dbReference>
<feature type="domain" description="DUF4132" evidence="1">
    <location>
        <begin position="724"/>
        <end position="901"/>
    </location>
</feature>
<accession>A0ABT3GJA9</accession>
<dbReference type="RefSeq" id="WP_264487719.1">
    <property type="nucleotide sequence ID" value="NZ_JAPDDT010000005.1"/>
</dbReference>
<dbReference type="Gene3D" id="1.25.10.10">
    <property type="entry name" value="Leucine-rich Repeat Variant"/>
    <property type="match status" value="1"/>
</dbReference>
<gene>
    <name evidence="2" type="ORF">OKA05_13680</name>
</gene>
<dbReference type="Proteomes" id="UP001320876">
    <property type="component" value="Unassembled WGS sequence"/>
</dbReference>
<dbReference type="InterPro" id="IPR025406">
    <property type="entry name" value="DUF4132"/>
</dbReference>
<proteinExistence type="predicted"/>
<comment type="caution">
    <text evidence="2">The sequence shown here is derived from an EMBL/GenBank/DDBJ whole genome shotgun (WGS) entry which is preliminary data.</text>
</comment>
<dbReference type="InterPro" id="IPR016024">
    <property type="entry name" value="ARM-type_fold"/>
</dbReference>
<sequence length="1000" mass="108657">MIPEIERLKERSLPDPLVQAASQFIETGDPAIARKAPKVDPGWESRLIGEELMGEIAWGDRARQLVRFFIHLSEGATPKAPEHHDYLSGILRYLHDGDHPASGAIAAEVIAEIESLHQNIPGFLVRHLGRNDHFTDNWQLAADPAFPDPFVSPVANFILRHITPDYAAKPDLLTSHDGIFPALALHQPEVTRAWCEQSLNSSGYRTQSAWTGIVGVSKDFDSLCLAYCETAAKTDPGEAFPVLKQLDEARGGIHSQQVAELASIPETALGHEALGYLLEKRDAEVIGIMARAFAWDDAGGHVSCPDGPEYRRLYSLMIERWESGGSELLRNLVGNFNAYQLPDLLTEELKTLRPEHYPVLREGVLQHLKKLPAKGQAGLWKVVAASHPAAFMPDFEELLIGKSKPLRETAAGALAKAKGKGGLECAIELLGSKKSDARWGAAAFLEKLAASAAAAAIQAALEQESSSEVREALHKALRACGVAKEATAPSAPASHSDLEASIAKQAAKLKVPATSWLKLDALPQLPTTNATPLSPEGILFLISKQSKHKTLDAAPDILPLLAHIDREKSAPFGLALVEGFLNSEQAASDRWALALGGLVGDNRIIPPLLSRIPDWCENSRHKLAEYAAQAISLLPGNEPLMVLDTLANRYRSKFKNVGRACAAAFNAAAEARGITPDELGDMVVPDFGFDADGIRRFEWDGGGASAELGADFKLSWFDPETDKAWKNLPASAPATVKEEVKTVGKLLREAVKGQTARLEMALVRQRRWPVARWRELYENHPLLRSFASGLVWGIYDASGSLLRTFRRYPNGLLANATGDLEELPESDASIGMVHPLELDAAALEAWGAHLARFKVKQPFPQIARPVELLDPLHGNRREIALTKDKSVGAGTFKSRSEKRGWVRGSVIDAGGISSIYKPFPGAGCEAILPTENYYMGIDPMDSVELGAAYFVKADTVGRGGYTYDEPGPDDPRVLRFDQVPAVVWSETVADLKAIVGAEAR</sequence>
<evidence type="ECO:0000313" key="2">
    <source>
        <dbReference type="EMBL" id="MCW1923610.1"/>
    </source>
</evidence>
<protein>
    <submittedName>
        <fullName evidence="2">DUF4132 domain-containing protein</fullName>
    </submittedName>
</protein>
<reference evidence="2 3" key="1">
    <citation type="submission" date="2022-10" db="EMBL/GenBank/DDBJ databases">
        <title>Luteolibacter arcticus strain CCTCC AB 2014275, whole genome shotgun sequencing project.</title>
        <authorList>
            <person name="Zhao G."/>
            <person name="Shen L."/>
        </authorList>
    </citation>
    <scope>NUCLEOTIDE SEQUENCE [LARGE SCALE GENOMIC DNA]</scope>
    <source>
        <strain evidence="2 3">CCTCC AB 2014275</strain>
    </source>
</reference>
<dbReference type="Pfam" id="PF13646">
    <property type="entry name" value="HEAT_2"/>
    <property type="match status" value="1"/>
</dbReference>
<evidence type="ECO:0000313" key="3">
    <source>
        <dbReference type="Proteomes" id="UP001320876"/>
    </source>
</evidence>
<evidence type="ECO:0000259" key="1">
    <source>
        <dbReference type="Pfam" id="PF13569"/>
    </source>
</evidence>
<dbReference type="SUPFAM" id="SSF48371">
    <property type="entry name" value="ARM repeat"/>
    <property type="match status" value="1"/>
</dbReference>
<keyword evidence="3" id="KW-1185">Reference proteome</keyword>
<dbReference type="InterPro" id="IPR011989">
    <property type="entry name" value="ARM-like"/>
</dbReference>
<name>A0ABT3GJA9_9BACT</name>
<dbReference type="Pfam" id="PF13569">
    <property type="entry name" value="DUF4132"/>
    <property type="match status" value="1"/>
</dbReference>